<reference evidence="1 2" key="1">
    <citation type="submission" date="2019-07" db="EMBL/GenBank/DDBJ databases">
        <title>Draft genome sequences of 15 bacterial species constituting the stable defined intestinal microbiota of the GM15 gnotobiotic mouse model.</title>
        <authorList>
            <person name="Elie C."/>
            <person name="Mathieu A."/>
            <person name="Saliou A."/>
            <person name="Darnaud M."/>
            <person name="Leulier F."/>
            <person name="Tamellini A."/>
        </authorList>
    </citation>
    <scope>NUCLEOTIDE SEQUENCE [LARGE SCALE GENOMIC DNA]</scope>
    <source>
        <strain evidence="2">ASF 502</strain>
    </source>
</reference>
<organism evidence="1 2">
    <name type="scientific">Schaedlerella arabinosiphila</name>
    <dbReference type="NCBI Taxonomy" id="2044587"/>
    <lineage>
        <taxon>Bacteria</taxon>
        <taxon>Bacillati</taxon>
        <taxon>Bacillota</taxon>
        <taxon>Clostridia</taxon>
        <taxon>Lachnospirales</taxon>
        <taxon>Lachnospiraceae</taxon>
        <taxon>Schaedlerella</taxon>
    </lineage>
</organism>
<dbReference type="Proteomes" id="UP000474104">
    <property type="component" value="Unassembled WGS sequence"/>
</dbReference>
<evidence type="ECO:0000313" key="2">
    <source>
        <dbReference type="Proteomes" id="UP000474104"/>
    </source>
</evidence>
<name>A0A9X5H5B6_9FIRM</name>
<gene>
    <name evidence="1" type="ORF">FMM80_14250</name>
</gene>
<protein>
    <submittedName>
        <fullName evidence="1">Uncharacterized protein</fullName>
    </submittedName>
</protein>
<dbReference type="EMBL" id="VIRB01000083">
    <property type="protein sequence ID" value="NDO69772.1"/>
    <property type="molecule type" value="Genomic_DNA"/>
</dbReference>
<evidence type="ECO:0000313" key="1">
    <source>
        <dbReference type="EMBL" id="NDO69772.1"/>
    </source>
</evidence>
<accession>A0A9X5H5B6</accession>
<sequence>MSDYLNIRITSEETADIFRRLSSLQDPQTGQDEKRWIKYYEEELEKTGATKTGVKLRFNHQEDLLRDCFGEGEFILAFYKAERTFHAYQPNHIEKVELKGIYTMEETPR</sequence>
<proteinExistence type="predicted"/>
<comment type="caution">
    <text evidence="1">The sequence shown here is derived from an EMBL/GenBank/DDBJ whole genome shotgun (WGS) entry which is preliminary data.</text>
</comment>
<dbReference type="AlphaFoldDB" id="A0A9X5H5B6"/>